<feature type="domain" description="Homologous recombination OB-fold protein OB-fold" evidence="2">
    <location>
        <begin position="371"/>
        <end position="452"/>
    </location>
</feature>
<feature type="region of interest" description="Disordered" evidence="1">
    <location>
        <begin position="188"/>
        <end position="212"/>
    </location>
</feature>
<dbReference type="OrthoDB" id="21443at2759"/>
<evidence type="ECO:0000259" key="2">
    <source>
        <dbReference type="Pfam" id="PF15072"/>
    </source>
</evidence>
<keyword evidence="4" id="KW-1185">Reference proteome</keyword>
<protein>
    <recommendedName>
        <fullName evidence="2">Homologous recombination OB-fold protein OB-fold domain-containing protein</fullName>
    </recommendedName>
</protein>
<dbReference type="STRING" id="133385.A0A2T9YS87"/>
<dbReference type="InterPro" id="IPR058570">
    <property type="entry name" value="HROB_OB"/>
</dbReference>
<evidence type="ECO:0000256" key="1">
    <source>
        <dbReference type="SAM" id="MobiDB-lite"/>
    </source>
</evidence>
<organism evidence="3 4">
    <name type="scientific">Smittium simulii</name>
    <dbReference type="NCBI Taxonomy" id="133385"/>
    <lineage>
        <taxon>Eukaryota</taxon>
        <taxon>Fungi</taxon>
        <taxon>Fungi incertae sedis</taxon>
        <taxon>Zoopagomycota</taxon>
        <taxon>Kickxellomycotina</taxon>
        <taxon>Harpellomycetes</taxon>
        <taxon>Harpellales</taxon>
        <taxon>Legeriomycetaceae</taxon>
        <taxon>Smittium</taxon>
    </lineage>
</organism>
<dbReference type="EMBL" id="MBFR01000064">
    <property type="protein sequence ID" value="PVU95124.1"/>
    <property type="molecule type" value="Genomic_DNA"/>
</dbReference>
<dbReference type="PANTHER" id="PTHR14523">
    <property type="entry name" value="UNCHARACTERIZED PROTEIN C17ORF53 HOMOLOG"/>
    <property type="match status" value="1"/>
</dbReference>
<evidence type="ECO:0000313" key="3">
    <source>
        <dbReference type="EMBL" id="PVU95124.1"/>
    </source>
</evidence>
<feature type="compositionally biased region" description="Polar residues" evidence="1">
    <location>
        <begin position="196"/>
        <end position="212"/>
    </location>
</feature>
<dbReference type="GO" id="GO:0000725">
    <property type="term" value="P:recombinational repair"/>
    <property type="evidence" value="ECO:0007669"/>
    <property type="project" value="InterPro"/>
</dbReference>
<name>A0A2T9YS87_9FUNG</name>
<dbReference type="PANTHER" id="PTHR14523:SF1">
    <property type="entry name" value="HOMOLOGOUS RECOMBINATION OB-FOLD PROTEIN"/>
    <property type="match status" value="1"/>
</dbReference>
<accession>A0A2T9YS87</accession>
<dbReference type="Pfam" id="PF15072">
    <property type="entry name" value="HROB"/>
    <property type="match status" value="1"/>
</dbReference>
<comment type="caution">
    <text evidence="3">The sequence shown here is derived from an EMBL/GenBank/DDBJ whole genome shotgun (WGS) entry which is preliminary data.</text>
</comment>
<sequence>MSLENALKKYQQRVNTLPSQQKANKKSSPTLSSFGDFDFEDFTEDFIPELSENSFSENKNVVLDNHSRQLELNKDIIITNTSPNLSGIADDKKCGNIEEYSTDIANKDCVDIPNEFDNKQIPTENKNSNDFSTSFESPKAFLNNNIIDELGEDFDLGDFDEILGDSISTINDTPDNDVYDHAAQRRKELHLDESNPNKSSQVSTPGIHNSLSPQKLIPSKKNDLKHNQLNVFITPNNKIYKKQQNQEPSAKNLHKQQTVTSIIKSVNRSMLSNDRGLPGPAGSLGIQAALHAEKDNNISKYGSDTGSKDSLSQSISKFTDQDFDSIAWTTLLSEYNIDEYKPSTLLHLQRDSIYLEWDIQRINKIDQPRLIPYLLALVSEYCSTESDASATLIDPTGEISASIHHGFFKVKGNHIAIGSAILLKNAAVMKSRDNQCYLVMTANTTEKVFTPNYVHEEYKKPPIYISESQIE</sequence>
<dbReference type="Proteomes" id="UP000245383">
    <property type="component" value="Unassembled WGS sequence"/>
</dbReference>
<dbReference type="InterPro" id="IPR028045">
    <property type="entry name" value="HROB"/>
</dbReference>
<reference evidence="3 4" key="1">
    <citation type="journal article" date="2018" name="MBio">
        <title>Comparative Genomics Reveals the Core Gene Toolbox for the Fungus-Insect Symbiosis.</title>
        <authorList>
            <person name="Wang Y."/>
            <person name="Stata M."/>
            <person name="Wang W."/>
            <person name="Stajich J.E."/>
            <person name="White M.M."/>
            <person name="Moncalvo J.M."/>
        </authorList>
    </citation>
    <scope>NUCLEOTIDE SEQUENCE [LARGE SCALE GENOMIC DNA]</scope>
    <source>
        <strain evidence="3 4">SWE-8-4</strain>
    </source>
</reference>
<proteinExistence type="predicted"/>
<evidence type="ECO:0000313" key="4">
    <source>
        <dbReference type="Proteomes" id="UP000245383"/>
    </source>
</evidence>
<dbReference type="AlphaFoldDB" id="A0A2T9YS87"/>
<gene>
    <name evidence="3" type="ORF">BB561_002028</name>
</gene>